<reference evidence="1" key="1">
    <citation type="submission" date="2020-05" db="EMBL/GenBank/DDBJ databases">
        <title>Large-scale comparative analyses of tick genomes elucidate their genetic diversity and vector capacities.</title>
        <authorList>
            <person name="Jia N."/>
            <person name="Wang J."/>
            <person name="Shi W."/>
            <person name="Du L."/>
            <person name="Sun Y."/>
            <person name="Zhan W."/>
            <person name="Jiang J."/>
            <person name="Wang Q."/>
            <person name="Zhang B."/>
            <person name="Ji P."/>
            <person name="Sakyi L.B."/>
            <person name="Cui X."/>
            <person name="Yuan T."/>
            <person name="Jiang B."/>
            <person name="Yang W."/>
            <person name="Lam T.T.-Y."/>
            <person name="Chang Q."/>
            <person name="Ding S."/>
            <person name="Wang X."/>
            <person name="Zhu J."/>
            <person name="Ruan X."/>
            <person name="Zhao L."/>
            <person name="Wei J."/>
            <person name="Que T."/>
            <person name="Du C."/>
            <person name="Cheng J."/>
            <person name="Dai P."/>
            <person name="Han X."/>
            <person name="Huang E."/>
            <person name="Gao Y."/>
            <person name="Liu J."/>
            <person name="Shao H."/>
            <person name="Ye R."/>
            <person name="Li L."/>
            <person name="Wei W."/>
            <person name="Wang X."/>
            <person name="Wang C."/>
            <person name="Yang T."/>
            <person name="Huo Q."/>
            <person name="Li W."/>
            <person name="Guo W."/>
            <person name="Chen H."/>
            <person name="Zhou L."/>
            <person name="Ni X."/>
            <person name="Tian J."/>
            <person name="Zhou Y."/>
            <person name="Sheng Y."/>
            <person name="Liu T."/>
            <person name="Pan Y."/>
            <person name="Xia L."/>
            <person name="Li J."/>
            <person name="Zhao F."/>
            <person name="Cao W."/>
        </authorList>
    </citation>
    <scope>NUCLEOTIDE SEQUENCE</scope>
    <source>
        <strain evidence="1">Dsil-2018</strain>
    </source>
</reference>
<dbReference type="EMBL" id="CM023470">
    <property type="protein sequence ID" value="KAH7979672.1"/>
    <property type="molecule type" value="Genomic_DNA"/>
</dbReference>
<evidence type="ECO:0000313" key="1">
    <source>
        <dbReference type="EMBL" id="KAH7979672.1"/>
    </source>
</evidence>
<keyword evidence="2" id="KW-1185">Reference proteome</keyword>
<proteinExistence type="predicted"/>
<comment type="caution">
    <text evidence="1">The sequence shown here is derived from an EMBL/GenBank/DDBJ whole genome shotgun (WGS) entry which is preliminary data.</text>
</comment>
<evidence type="ECO:0000313" key="2">
    <source>
        <dbReference type="Proteomes" id="UP000821865"/>
    </source>
</evidence>
<gene>
    <name evidence="1" type="ORF">HPB49_010370</name>
</gene>
<name>A0ACB8DYZ8_DERSI</name>
<accession>A0ACB8DYZ8</accession>
<dbReference type="Proteomes" id="UP000821865">
    <property type="component" value="Chromosome 1"/>
</dbReference>
<protein>
    <submittedName>
        <fullName evidence="1">Uncharacterized protein</fullName>
    </submittedName>
</protein>
<sequence length="218" mass="25300">MTSKLESITTGIRVDIESLVEDIKQSQRDMQEIKTSMDVMNRTFEQLGTDVHNVHRELSEVKHQQASIISDVRQLHGEVREIRQEIIELQQYSRRNNLDIRNVPVSADESLPDLMQKLATCLKIELRTEDNDVVHRVPAKSKAQQNILVRFTSTTVRDKMIKNAKKKILSRENMLTRAKREEHHHHRRRLAAWSIASCCRFVTDSCRRGSTAGREAHL</sequence>
<organism evidence="1 2">
    <name type="scientific">Dermacentor silvarum</name>
    <name type="common">Tick</name>
    <dbReference type="NCBI Taxonomy" id="543639"/>
    <lineage>
        <taxon>Eukaryota</taxon>
        <taxon>Metazoa</taxon>
        <taxon>Ecdysozoa</taxon>
        <taxon>Arthropoda</taxon>
        <taxon>Chelicerata</taxon>
        <taxon>Arachnida</taxon>
        <taxon>Acari</taxon>
        <taxon>Parasitiformes</taxon>
        <taxon>Ixodida</taxon>
        <taxon>Ixodoidea</taxon>
        <taxon>Ixodidae</taxon>
        <taxon>Rhipicephalinae</taxon>
        <taxon>Dermacentor</taxon>
    </lineage>
</organism>